<evidence type="ECO:0000256" key="3">
    <source>
        <dbReference type="ARBA" id="ARBA00022729"/>
    </source>
</evidence>
<feature type="region of interest" description="Disordered" evidence="8">
    <location>
        <begin position="31"/>
        <end position="122"/>
    </location>
</feature>
<dbReference type="Ensembl" id="ENSSHAT00000052205.1">
    <property type="protein sequence ID" value="ENSSHAP00000029478.1"/>
    <property type="gene ID" value="ENSSHAG00000027916.1"/>
</dbReference>
<feature type="transmembrane region" description="Helical" evidence="9">
    <location>
        <begin position="225"/>
        <end position="246"/>
    </location>
</feature>
<organism evidence="10 11">
    <name type="scientific">Sarcophilus harrisii</name>
    <name type="common">Tasmanian devil</name>
    <name type="synonym">Sarcophilus laniarius</name>
    <dbReference type="NCBI Taxonomy" id="9305"/>
    <lineage>
        <taxon>Eukaryota</taxon>
        <taxon>Metazoa</taxon>
        <taxon>Chordata</taxon>
        <taxon>Craniata</taxon>
        <taxon>Vertebrata</taxon>
        <taxon>Euteleostomi</taxon>
        <taxon>Mammalia</taxon>
        <taxon>Metatheria</taxon>
        <taxon>Dasyuromorphia</taxon>
        <taxon>Dasyuridae</taxon>
        <taxon>Sarcophilus</taxon>
    </lineage>
</organism>
<evidence type="ECO:0000256" key="1">
    <source>
        <dbReference type="ARBA" id="ARBA00004479"/>
    </source>
</evidence>
<dbReference type="GeneTree" id="ENSGT00390000008414"/>
<evidence type="ECO:0000256" key="5">
    <source>
        <dbReference type="ARBA" id="ARBA00022989"/>
    </source>
</evidence>
<evidence type="ECO:0000313" key="10">
    <source>
        <dbReference type="Ensembl" id="ENSSHAP00000029478.1"/>
    </source>
</evidence>
<reference evidence="10" key="3">
    <citation type="submission" date="2025-09" db="UniProtKB">
        <authorList>
            <consortium name="Ensembl"/>
        </authorList>
    </citation>
    <scope>IDENTIFICATION</scope>
</reference>
<evidence type="ECO:0000256" key="6">
    <source>
        <dbReference type="ARBA" id="ARBA00023136"/>
    </source>
</evidence>
<sequence length="319" mass="34784">MEAVADLDLAVCGSQGLWCYAKAVGKYPGSNSQKGGALGAQPPLPLTLWKRRRSRSSRRRRKKKRRRRNSSSRHRREAFFSTPARSQQESSQSCFGISSSPDRTEERAPVSVPVQGRQGAHSGHRLGLNQLQKEDFKKAQGDNLTKVVCEPKVSDPEAGTQDCSLILAQSEVNPSCLILVLDSKGDISHMLQVMNKHKSNLEKLGIQDFQEQDIRSHQSYSRKTLIALVTSGLLLAALGTAGYFLMNRRSWSPAGERLGEDPYYTENGGGQGYGAGSGASLDSQEKATQNRGAQENGTSQATSSNGHSSRQHVVADTEL</sequence>
<keyword evidence="2 9" id="KW-0812">Transmembrane</keyword>
<accession>A0A7N4V064</accession>
<dbReference type="Proteomes" id="UP000007648">
    <property type="component" value="Unassembled WGS sequence"/>
</dbReference>
<reference evidence="10" key="2">
    <citation type="submission" date="2025-08" db="UniProtKB">
        <authorList>
            <consortium name="Ensembl"/>
        </authorList>
    </citation>
    <scope>IDENTIFICATION</scope>
</reference>
<gene>
    <name evidence="10" type="primary">CD34</name>
</gene>
<evidence type="ECO:0000256" key="9">
    <source>
        <dbReference type="SAM" id="Phobius"/>
    </source>
</evidence>
<protein>
    <submittedName>
        <fullName evidence="10">CD34 molecule</fullName>
    </submittedName>
</protein>
<evidence type="ECO:0000313" key="11">
    <source>
        <dbReference type="Proteomes" id="UP000007648"/>
    </source>
</evidence>
<keyword evidence="7" id="KW-0325">Glycoprotein</keyword>
<comment type="subcellular location">
    <subcellularLocation>
        <location evidence="1">Membrane</location>
        <topology evidence="1">Single-pass type I membrane protein</topology>
    </subcellularLocation>
</comment>
<reference evidence="10 11" key="1">
    <citation type="journal article" date="2011" name="Proc. Natl. Acad. Sci. U.S.A.">
        <title>Genetic diversity and population structure of the endangered marsupial Sarcophilus harrisii (Tasmanian devil).</title>
        <authorList>
            <person name="Miller W."/>
            <person name="Hayes V.M."/>
            <person name="Ratan A."/>
            <person name="Petersen D.C."/>
            <person name="Wittekindt N.E."/>
            <person name="Miller J."/>
            <person name="Walenz B."/>
            <person name="Knight J."/>
            <person name="Qi J."/>
            <person name="Zhao F."/>
            <person name="Wang Q."/>
            <person name="Bedoya-Reina O.C."/>
            <person name="Katiyar N."/>
            <person name="Tomsho L.P."/>
            <person name="Kasson L.M."/>
            <person name="Hardie R.A."/>
            <person name="Woodbridge P."/>
            <person name="Tindall E.A."/>
            <person name="Bertelsen M.F."/>
            <person name="Dixon D."/>
            <person name="Pyecroft S."/>
            <person name="Helgen K.M."/>
            <person name="Lesk A.M."/>
            <person name="Pringle T.H."/>
            <person name="Patterson N."/>
            <person name="Zhang Y."/>
            <person name="Kreiss A."/>
            <person name="Woods G.M."/>
            <person name="Jones M.E."/>
            <person name="Schuster S.C."/>
        </authorList>
    </citation>
    <scope>NUCLEOTIDE SEQUENCE [LARGE SCALE GENOMIC DNA]</scope>
</reference>
<dbReference type="PRINTS" id="PR01700">
    <property type="entry name" value="CD34ANTIGEN"/>
</dbReference>
<keyword evidence="11" id="KW-1185">Reference proteome</keyword>
<keyword evidence="5 9" id="KW-1133">Transmembrane helix</keyword>
<name>A0A7N4V064_SARHA</name>
<feature type="region of interest" description="Disordered" evidence="8">
    <location>
        <begin position="255"/>
        <end position="319"/>
    </location>
</feature>
<keyword evidence="6 9" id="KW-0472">Membrane</keyword>
<evidence type="ECO:0000256" key="8">
    <source>
        <dbReference type="SAM" id="MobiDB-lite"/>
    </source>
</evidence>
<keyword evidence="4" id="KW-0130">Cell adhesion</keyword>
<dbReference type="AlphaFoldDB" id="A0A7N4V064"/>
<dbReference type="PANTHER" id="PTHR16677:SF1">
    <property type="entry name" value="HEMATOPOIETIC PROGENITOR CELL ANTIGEN CD34"/>
    <property type="match status" value="1"/>
</dbReference>
<dbReference type="GO" id="GO:0007160">
    <property type="term" value="P:cell-matrix adhesion"/>
    <property type="evidence" value="ECO:0007669"/>
    <property type="project" value="TreeGrafter"/>
</dbReference>
<evidence type="ECO:0000256" key="7">
    <source>
        <dbReference type="ARBA" id="ARBA00023180"/>
    </source>
</evidence>
<keyword evidence="3" id="KW-0732">Signal</keyword>
<dbReference type="GO" id="GO:0005886">
    <property type="term" value="C:plasma membrane"/>
    <property type="evidence" value="ECO:0007669"/>
    <property type="project" value="UniProtKB-ARBA"/>
</dbReference>
<evidence type="ECO:0000256" key="2">
    <source>
        <dbReference type="ARBA" id="ARBA00022692"/>
    </source>
</evidence>
<evidence type="ECO:0000256" key="4">
    <source>
        <dbReference type="ARBA" id="ARBA00022889"/>
    </source>
</evidence>
<dbReference type="InterPro" id="IPR013836">
    <property type="entry name" value="CD34/Podocalyxin"/>
</dbReference>
<dbReference type="InterPro" id="IPR008083">
    <property type="entry name" value="CD34"/>
</dbReference>
<feature type="compositionally biased region" description="Gly residues" evidence="8">
    <location>
        <begin position="267"/>
        <end position="277"/>
    </location>
</feature>
<dbReference type="Pfam" id="PF06365">
    <property type="entry name" value="CD34_antigen"/>
    <property type="match status" value="1"/>
</dbReference>
<feature type="compositionally biased region" description="Polar residues" evidence="8">
    <location>
        <begin position="83"/>
        <end position="101"/>
    </location>
</feature>
<proteinExistence type="predicted"/>
<feature type="compositionally biased region" description="Basic residues" evidence="8">
    <location>
        <begin position="49"/>
        <end position="76"/>
    </location>
</feature>
<feature type="compositionally biased region" description="Polar residues" evidence="8">
    <location>
        <begin position="286"/>
        <end position="308"/>
    </location>
</feature>
<dbReference type="PANTHER" id="PTHR16677">
    <property type="entry name" value="HEMATOPOIETIC PROGENITOR CELL ANTIGEN CD34"/>
    <property type="match status" value="1"/>
</dbReference>